<name>A0ACC0WHN6_9STRA</name>
<organism evidence="1 2">
    <name type="scientific">Peronosclerospora sorghi</name>
    <dbReference type="NCBI Taxonomy" id="230839"/>
    <lineage>
        <taxon>Eukaryota</taxon>
        <taxon>Sar</taxon>
        <taxon>Stramenopiles</taxon>
        <taxon>Oomycota</taxon>
        <taxon>Peronosporomycetes</taxon>
        <taxon>Peronosporales</taxon>
        <taxon>Peronosporaceae</taxon>
        <taxon>Peronosclerospora</taxon>
    </lineage>
</organism>
<gene>
    <name evidence="1" type="ORF">PsorP6_012941</name>
</gene>
<reference evidence="1 2" key="1">
    <citation type="journal article" date="2022" name="bioRxiv">
        <title>The genome of the oomycete Peronosclerospora sorghi, a cosmopolitan pathogen of maize and sorghum, is inflated with dispersed pseudogenes.</title>
        <authorList>
            <person name="Fletcher K."/>
            <person name="Martin F."/>
            <person name="Isakeit T."/>
            <person name="Cavanaugh K."/>
            <person name="Magill C."/>
            <person name="Michelmore R."/>
        </authorList>
    </citation>
    <scope>NUCLEOTIDE SEQUENCE [LARGE SCALE GENOMIC DNA]</scope>
    <source>
        <strain evidence="1">P6</strain>
    </source>
</reference>
<evidence type="ECO:0000313" key="1">
    <source>
        <dbReference type="EMBL" id="KAI9917801.1"/>
    </source>
</evidence>
<dbReference type="EMBL" id="CM047592">
    <property type="protein sequence ID" value="KAI9917801.1"/>
    <property type="molecule type" value="Genomic_DNA"/>
</dbReference>
<proteinExistence type="predicted"/>
<accession>A0ACC0WHN6</accession>
<comment type="caution">
    <text evidence="1">The sequence shown here is derived from an EMBL/GenBank/DDBJ whole genome shotgun (WGS) entry which is preliminary data.</text>
</comment>
<evidence type="ECO:0000313" key="2">
    <source>
        <dbReference type="Proteomes" id="UP001163321"/>
    </source>
</evidence>
<sequence length="590" mass="63931">MGQLDSASAPVLPPVSRSQLSIQKPPTALDSSDEARTDTSSSPFMYSAQSPASDVKGRPKTAPTTTVTIPSTSSTSGRRRKADTSSEHKPAPKQRKYERKTKRFIWPDDLHRLFVAAIFDVLRDCDFNALVGLKNASPKALLALMEAAGPNSGLTTEHLKSHLQKYRLNYERSRTEFLAYYDRSAKRNLKRHRRQAQNRANKAGSDANTMFVFPISNSKCRNGRRRDGSDSNDGDSDTGDSNATDNNLQLDAKKQDSSPRARSSSVSGTGSPTSTQGYTQLVQNTRQQAARNHLPSLPNGRTMTGTSATMPTDLVPIVSHHSPRAYAQSQRKQPLDNNRDLAVAAVANRYPLGQLLGPVTGGVSGMPELTDPQWSILNSLMSPQLAGMIGPEPEVATSEALTRGADGFMLNEEPTDLQVQMHLAMQAQMNLHRQMLTRKVEVAQHLAGHSSIGRTASSSLSDSRGNLQMPSRNFNESLGSAQQLRQQSFPEQQSQTERHEDPLALLPRPSLSLSASDAVSTSNVPIAATSMISEGVSVLTSTGSAVGANGAAGSTAEAKGMDDGMDLYRWDRIDLNVELDDDDLFGFLKS</sequence>
<dbReference type="Proteomes" id="UP001163321">
    <property type="component" value="Chromosome 13"/>
</dbReference>
<keyword evidence="2" id="KW-1185">Reference proteome</keyword>
<protein>
    <submittedName>
        <fullName evidence="1">Uncharacterized protein</fullName>
    </submittedName>
</protein>